<keyword evidence="1" id="KW-0732">Signal</keyword>
<evidence type="ECO:0000313" key="3">
    <source>
        <dbReference type="Proteomes" id="UP000644010"/>
    </source>
</evidence>
<organism evidence="2 3">
    <name type="scientific">Parabacteroides segnis</name>
    <dbReference type="NCBI Taxonomy" id="2763058"/>
    <lineage>
        <taxon>Bacteria</taxon>
        <taxon>Pseudomonadati</taxon>
        <taxon>Bacteroidota</taxon>
        <taxon>Bacteroidia</taxon>
        <taxon>Bacteroidales</taxon>
        <taxon>Tannerellaceae</taxon>
        <taxon>Parabacteroides</taxon>
    </lineage>
</organism>
<feature type="signal peptide" evidence="1">
    <location>
        <begin position="1"/>
        <end position="20"/>
    </location>
</feature>
<accession>A0ABR7E6C0</accession>
<keyword evidence="3" id="KW-1185">Reference proteome</keyword>
<feature type="chain" id="PRO_5045321078" description="MG2 domain protein" evidence="1">
    <location>
        <begin position="21"/>
        <end position="774"/>
    </location>
</feature>
<protein>
    <recommendedName>
        <fullName evidence="4">MG2 domain protein</fullName>
    </recommendedName>
</protein>
<sequence>MLNRLLLLLMVILGSLVATAQNNIDSLFASVSRQLSGYPCECVYLQTSKGIYETGEDMWFKAYQLDAQSFGLSDRSKTLYLQMVDSKDSVVWREKYPIGNGIADGHVYVDEKLPEGDYSLEGYTRYSFRNDTTGILSAHKIRVVKNIAQNNQRTDKGEESNLRFDLFPEGGNLISGLSSQLAFKATDGKGYPVDVEGTLYEDDNPATTFKSFHDGMGFFFFTPSAGKKYHIELKDGKIYSLPEIYPQGMTLRLSRQDKDGLEFVISQTDGLPKQEIYLLGQMRGMVCCVAKGKLKDNLKIKIPFTEFAYQGIVEFTLFDKTMQPVAERLVYVHPEKKLNISIEPEKDNYALREKATLNIKVTDGNGKPVQANLGISVFDKAYLNPAAPMNILTHCYLSSQIRGKIHNPVYYFDEGNKDRIQAMDILLLTQGWRRYVRSVHNPVCQGDIFLSDEISGIQTIGSKKKSKETQSTEQLIQVSGAEDNSVFVWADSVGYFTIGTDVMKELRGGYVYVKPMLSKEFKPRLELMDYFPQIDSIRKNKPSCYPIMDLSQTIKEQVLDMPIVSNDSTILLDEVVVTRKARKPFRDKLMGRLDSLAHKDLGGPWVCECATAEDYLNDYDGYSHHPAGSPGDNYKGKRLAPVNGKQYTLIKYEPKGPNGIWIVTDIKYKIYQGPEFTEEELLKMNNLYRTKGYYASREFYQPDEVDMSLSTPDARNTLLWQPSVITDEKGEATVSFYCSDINTGFVGIAEGVDGTGLLGTGKCEFRVVRNLTIQ</sequence>
<dbReference type="Gene3D" id="2.60.40.1930">
    <property type="match status" value="1"/>
</dbReference>
<evidence type="ECO:0000256" key="1">
    <source>
        <dbReference type="SAM" id="SignalP"/>
    </source>
</evidence>
<evidence type="ECO:0008006" key="4">
    <source>
        <dbReference type="Google" id="ProtNLM"/>
    </source>
</evidence>
<evidence type="ECO:0000313" key="2">
    <source>
        <dbReference type="EMBL" id="MBC5645317.1"/>
    </source>
</evidence>
<proteinExistence type="predicted"/>
<gene>
    <name evidence="2" type="ORF">H8S77_20760</name>
</gene>
<dbReference type="Proteomes" id="UP000644010">
    <property type="component" value="Unassembled WGS sequence"/>
</dbReference>
<reference evidence="2 3" key="1">
    <citation type="submission" date="2020-08" db="EMBL/GenBank/DDBJ databases">
        <title>Genome public.</title>
        <authorList>
            <person name="Liu C."/>
            <person name="Sun Q."/>
        </authorList>
    </citation>
    <scope>NUCLEOTIDE SEQUENCE [LARGE SCALE GENOMIC DNA]</scope>
    <source>
        <strain evidence="2 3">BX2</strain>
    </source>
</reference>
<dbReference type="RefSeq" id="WP_186961020.1">
    <property type="nucleotide sequence ID" value="NZ_JACOOI010000029.1"/>
</dbReference>
<name>A0ABR7E6C0_9BACT</name>
<comment type="caution">
    <text evidence="2">The sequence shown here is derived from an EMBL/GenBank/DDBJ whole genome shotgun (WGS) entry which is preliminary data.</text>
</comment>
<dbReference type="EMBL" id="JACOOI010000029">
    <property type="protein sequence ID" value="MBC5645317.1"/>
    <property type="molecule type" value="Genomic_DNA"/>
</dbReference>